<organism evidence="2 3">
    <name type="scientific">Sphingomonas hylomeconis</name>
    <dbReference type="NCBI Taxonomy" id="1395958"/>
    <lineage>
        <taxon>Bacteria</taxon>
        <taxon>Pseudomonadati</taxon>
        <taxon>Pseudomonadota</taxon>
        <taxon>Alphaproteobacteria</taxon>
        <taxon>Sphingomonadales</taxon>
        <taxon>Sphingomonadaceae</taxon>
        <taxon>Sphingomonas</taxon>
    </lineage>
</organism>
<keyword evidence="3" id="KW-1185">Reference proteome</keyword>
<feature type="chain" id="PRO_5045966398" evidence="1">
    <location>
        <begin position="29"/>
        <end position="83"/>
    </location>
</feature>
<name>A0ABV7SX42_9SPHN</name>
<evidence type="ECO:0000313" key="3">
    <source>
        <dbReference type="Proteomes" id="UP001595713"/>
    </source>
</evidence>
<dbReference type="EMBL" id="JBHRXP010000004">
    <property type="protein sequence ID" value="MFC3580691.1"/>
    <property type="molecule type" value="Genomic_DNA"/>
</dbReference>
<keyword evidence="1" id="KW-0732">Signal</keyword>
<evidence type="ECO:0000256" key="1">
    <source>
        <dbReference type="SAM" id="SignalP"/>
    </source>
</evidence>
<feature type="signal peptide" evidence="1">
    <location>
        <begin position="1"/>
        <end position="28"/>
    </location>
</feature>
<protein>
    <submittedName>
        <fullName evidence="2">Uncharacterized protein</fullName>
    </submittedName>
</protein>
<gene>
    <name evidence="2" type="ORF">ACFONA_10995</name>
</gene>
<feature type="non-terminal residue" evidence="2">
    <location>
        <position position="83"/>
    </location>
</feature>
<proteinExistence type="predicted"/>
<evidence type="ECO:0000313" key="2">
    <source>
        <dbReference type="EMBL" id="MFC3580691.1"/>
    </source>
</evidence>
<comment type="caution">
    <text evidence="2">The sequence shown here is derived from an EMBL/GenBank/DDBJ whole genome shotgun (WGS) entry which is preliminary data.</text>
</comment>
<accession>A0ABV7SX42</accession>
<dbReference type="RefSeq" id="WP_380816770.1">
    <property type="nucleotide sequence ID" value="NZ_JBHRXP010000004.1"/>
</dbReference>
<reference evidence="3" key="1">
    <citation type="journal article" date="2019" name="Int. J. Syst. Evol. Microbiol.">
        <title>The Global Catalogue of Microorganisms (GCM) 10K type strain sequencing project: providing services to taxonomists for standard genome sequencing and annotation.</title>
        <authorList>
            <consortium name="The Broad Institute Genomics Platform"/>
            <consortium name="The Broad Institute Genome Sequencing Center for Infectious Disease"/>
            <person name="Wu L."/>
            <person name="Ma J."/>
        </authorList>
    </citation>
    <scope>NUCLEOTIDE SEQUENCE [LARGE SCALE GENOMIC DNA]</scope>
    <source>
        <strain evidence="3">KCTC 42739</strain>
    </source>
</reference>
<sequence length="83" mass="8602">MVSKFGVRATTALMAGTILSGLPVAASAQGAPPQTAPTLAPVPANVAPAVVRQIKTLRVEGSQRIEPDTVLSYTKLRVGQNYT</sequence>
<dbReference type="Proteomes" id="UP001595713">
    <property type="component" value="Unassembled WGS sequence"/>
</dbReference>